<proteinExistence type="predicted"/>
<comment type="caution">
    <text evidence="1">The sequence shown here is derived from an EMBL/GenBank/DDBJ whole genome shotgun (WGS) entry which is preliminary data.</text>
</comment>
<accession>A0AAN9Y405</accession>
<protein>
    <submittedName>
        <fullName evidence="1">Uncharacterized protein</fullName>
    </submittedName>
</protein>
<reference evidence="1 2" key="1">
    <citation type="submission" date="2024-03" db="EMBL/GenBank/DDBJ databases">
        <title>Adaptation during the transition from Ophiocordyceps entomopathogen to insect associate is accompanied by gene loss and intensified selection.</title>
        <authorList>
            <person name="Ward C.M."/>
            <person name="Onetto C.A."/>
            <person name="Borneman A.R."/>
        </authorList>
    </citation>
    <scope>NUCLEOTIDE SEQUENCE [LARGE SCALE GENOMIC DNA]</scope>
    <source>
        <strain evidence="1">AWRI1</strain>
        <tissue evidence="1">Single Adult Female</tissue>
    </source>
</reference>
<gene>
    <name evidence="1" type="ORF">V9T40_005186</name>
</gene>
<dbReference type="Proteomes" id="UP001367676">
    <property type="component" value="Unassembled WGS sequence"/>
</dbReference>
<dbReference type="EMBL" id="JBBCAQ010000032">
    <property type="protein sequence ID" value="KAK7584223.1"/>
    <property type="molecule type" value="Genomic_DNA"/>
</dbReference>
<evidence type="ECO:0000313" key="1">
    <source>
        <dbReference type="EMBL" id="KAK7584223.1"/>
    </source>
</evidence>
<evidence type="ECO:0000313" key="2">
    <source>
        <dbReference type="Proteomes" id="UP001367676"/>
    </source>
</evidence>
<sequence>MRGFEECVPFNANRRIGILKSFENEASCARQNGVVFESSATQTEVRQLESQYSQYFGLLDLLKSSALDLAHGLESMNYI</sequence>
<organism evidence="1 2">
    <name type="scientific">Parthenolecanium corni</name>
    <dbReference type="NCBI Taxonomy" id="536013"/>
    <lineage>
        <taxon>Eukaryota</taxon>
        <taxon>Metazoa</taxon>
        <taxon>Ecdysozoa</taxon>
        <taxon>Arthropoda</taxon>
        <taxon>Hexapoda</taxon>
        <taxon>Insecta</taxon>
        <taxon>Pterygota</taxon>
        <taxon>Neoptera</taxon>
        <taxon>Paraneoptera</taxon>
        <taxon>Hemiptera</taxon>
        <taxon>Sternorrhyncha</taxon>
        <taxon>Coccoidea</taxon>
        <taxon>Coccidae</taxon>
        <taxon>Parthenolecanium</taxon>
    </lineage>
</organism>
<keyword evidence="2" id="KW-1185">Reference proteome</keyword>
<dbReference type="AlphaFoldDB" id="A0AAN9Y405"/>
<name>A0AAN9Y405_9HEMI</name>